<dbReference type="InterPro" id="IPR029069">
    <property type="entry name" value="HotDog_dom_sf"/>
</dbReference>
<dbReference type="InterPro" id="IPR025540">
    <property type="entry name" value="FlK"/>
</dbReference>
<feature type="binding site" evidence="2">
    <location>
        <position position="67"/>
    </location>
    <ligand>
        <name>CoA</name>
        <dbReference type="ChEBI" id="CHEBI:57287"/>
    </ligand>
</feature>
<name>A0A1V9FRK8_9BACT</name>
<sequence length="138" mass="14799">MTQELKENQTCEAVLTVQTNDLASALSLTGEDAFPEVFATSRMIALMELAAARMMKQLLQQGELSVGVGVNIVHTAATPIGVDVKAIATFIKQEGKLYHFKVEVFDGGGLVGKGEHTRAVVSTERLVNSAKKRLGRGL</sequence>
<dbReference type="OrthoDB" id="6902891at2"/>
<evidence type="ECO:0000313" key="4">
    <source>
        <dbReference type="EMBL" id="OQP61019.1"/>
    </source>
</evidence>
<feature type="binding site" evidence="2">
    <location>
        <position position="118"/>
    </location>
    <ligand>
        <name>substrate</name>
    </ligand>
</feature>
<dbReference type="EMBL" id="LVYD01000058">
    <property type="protein sequence ID" value="OQP61019.1"/>
    <property type="molecule type" value="Genomic_DNA"/>
</dbReference>
<protein>
    <submittedName>
        <fullName evidence="4">Thioesterase</fullName>
    </submittedName>
</protein>
<evidence type="ECO:0000313" key="5">
    <source>
        <dbReference type="Proteomes" id="UP000192796"/>
    </source>
</evidence>
<organism evidence="4 5">
    <name type="scientific">Niastella vici</name>
    <dbReference type="NCBI Taxonomy" id="1703345"/>
    <lineage>
        <taxon>Bacteria</taxon>
        <taxon>Pseudomonadati</taxon>
        <taxon>Bacteroidota</taxon>
        <taxon>Chitinophagia</taxon>
        <taxon>Chitinophagales</taxon>
        <taxon>Chitinophagaceae</taxon>
        <taxon>Niastella</taxon>
    </lineage>
</organism>
<dbReference type="PANTHER" id="PTHR36934:SF1">
    <property type="entry name" value="THIOESTERASE DOMAIN-CONTAINING PROTEIN"/>
    <property type="match status" value="1"/>
</dbReference>
<keyword evidence="5" id="KW-1185">Reference proteome</keyword>
<gene>
    <name evidence="4" type="ORF">A3860_04680</name>
</gene>
<feature type="binding site" evidence="2">
    <location>
        <position position="67"/>
    </location>
    <ligand>
        <name>substrate</name>
    </ligand>
</feature>
<evidence type="ECO:0000256" key="1">
    <source>
        <dbReference type="PIRSR" id="PIRSR014972-1"/>
    </source>
</evidence>
<feature type="domain" description="Fluoroacetyl-CoA-specific thioesterase-like" evidence="3">
    <location>
        <begin position="32"/>
        <end position="124"/>
    </location>
</feature>
<reference evidence="4 5" key="1">
    <citation type="submission" date="2016-03" db="EMBL/GenBank/DDBJ databases">
        <title>Niastella vici sp. nov., isolated from farmland soil.</title>
        <authorList>
            <person name="Chen L."/>
            <person name="Wang D."/>
            <person name="Yang S."/>
            <person name="Wang G."/>
        </authorList>
    </citation>
    <scope>NUCLEOTIDE SEQUENCE [LARGE SCALE GENOMIC DNA]</scope>
    <source>
        <strain evidence="4 5">DJ57</strain>
    </source>
</reference>
<dbReference type="RefSeq" id="WP_081151166.1">
    <property type="nucleotide sequence ID" value="NZ_LVYD01000058.1"/>
</dbReference>
<dbReference type="AlphaFoldDB" id="A0A1V9FRK8"/>
<dbReference type="PANTHER" id="PTHR36934">
    <property type="entry name" value="BLR0278 PROTEIN"/>
    <property type="match status" value="1"/>
</dbReference>
<dbReference type="Gene3D" id="3.10.129.10">
    <property type="entry name" value="Hotdog Thioesterase"/>
    <property type="match status" value="1"/>
</dbReference>
<feature type="active site" evidence="1">
    <location>
        <position position="74"/>
    </location>
</feature>
<dbReference type="SUPFAM" id="SSF54637">
    <property type="entry name" value="Thioesterase/thiol ester dehydrase-isomerase"/>
    <property type="match status" value="1"/>
</dbReference>
<accession>A0A1V9FRK8</accession>
<feature type="active site" evidence="1">
    <location>
        <position position="40"/>
    </location>
</feature>
<comment type="caution">
    <text evidence="4">The sequence shown here is derived from an EMBL/GenBank/DDBJ whole genome shotgun (WGS) entry which is preliminary data.</text>
</comment>
<feature type="active site" evidence="1">
    <location>
        <position position="48"/>
    </location>
</feature>
<dbReference type="Proteomes" id="UP000192796">
    <property type="component" value="Unassembled WGS sequence"/>
</dbReference>
<dbReference type="Pfam" id="PF22636">
    <property type="entry name" value="FlK"/>
    <property type="match status" value="1"/>
</dbReference>
<proteinExistence type="predicted"/>
<dbReference type="PIRSF" id="PIRSF014972">
    <property type="entry name" value="FlK"/>
    <property type="match status" value="1"/>
</dbReference>
<evidence type="ECO:0000256" key="2">
    <source>
        <dbReference type="PIRSR" id="PIRSR014972-2"/>
    </source>
</evidence>
<dbReference type="InterPro" id="IPR054485">
    <property type="entry name" value="FlK-like_dom"/>
</dbReference>
<evidence type="ECO:0000259" key="3">
    <source>
        <dbReference type="Pfam" id="PF22636"/>
    </source>
</evidence>